<accession>A0AAV5I5N4</accession>
<comment type="caution">
    <text evidence="1">The sequence shown here is derived from an EMBL/GenBank/DDBJ whole genome shotgun (WGS) entry which is preliminary data.</text>
</comment>
<sequence>MSGHVEIDRNSIVIKGDPKEVFDCSVSLALRSSFRFYVSEGTKSRTGKNEGSDVLKG</sequence>
<evidence type="ECO:0000313" key="2">
    <source>
        <dbReference type="Proteomes" id="UP001054252"/>
    </source>
</evidence>
<evidence type="ECO:0008006" key="3">
    <source>
        <dbReference type="Google" id="ProtNLM"/>
    </source>
</evidence>
<dbReference type="EMBL" id="BPVZ01000006">
    <property type="protein sequence ID" value="GKU92984.1"/>
    <property type="molecule type" value="Genomic_DNA"/>
</dbReference>
<keyword evidence="2" id="KW-1185">Reference proteome</keyword>
<organism evidence="1 2">
    <name type="scientific">Rubroshorea leprosula</name>
    <dbReference type="NCBI Taxonomy" id="152421"/>
    <lineage>
        <taxon>Eukaryota</taxon>
        <taxon>Viridiplantae</taxon>
        <taxon>Streptophyta</taxon>
        <taxon>Embryophyta</taxon>
        <taxon>Tracheophyta</taxon>
        <taxon>Spermatophyta</taxon>
        <taxon>Magnoliopsida</taxon>
        <taxon>eudicotyledons</taxon>
        <taxon>Gunneridae</taxon>
        <taxon>Pentapetalae</taxon>
        <taxon>rosids</taxon>
        <taxon>malvids</taxon>
        <taxon>Malvales</taxon>
        <taxon>Dipterocarpaceae</taxon>
        <taxon>Rubroshorea</taxon>
    </lineage>
</organism>
<reference evidence="1 2" key="1">
    <citation type="journal article" date="2021" name="Commun. Biol.">
        <title>The genome of Shorea leprosula (Dipterocarpaceae) highlights the ecological relevance of drought in aseasonal tropical rainforests.</title>
        <authorList>
            <person name="Ng K.K.S."/>
            <person name="Kobayashi M.J."/>
            <person name="Fawcett J.A."/>
            <person name="Hatakeyama M."/>
            <person name="Paape T."/>
            <person name="Ng C.H."/>
            <person name="Ang C.C."/>
            <person name="Tnah L.H."/>
            <person name="Lee C.T."/>
            <person name="Nishiyama T."/>
            <person name="Sese J."/>
            <person name="O'Brien M.J."/>
            <person name="Copetti D."/>
            <person name="Mohd Noor M.I."/>
            <person name="Ong R.C."/>
            <person name="Putra M."/>
            <person name="Sireger I.Z."/>
            <person name="Indrioko S."/>
            <person name="Kosugi Y."/>
            <person name="Izuno A."/>
            <person name="Isagi Y."/>
            <person name="Lee S.L."/>
            <person name="Shimizu K.K."/>
        </authorList>
    </citation>
    <scope>NUCLEOTIDE SEQUENCE [LARGE SCALE GENOMIC DNA]</scope>
    <source>
        <strain evidence="1">214</strain>
    </source>
</reference>
<evidence type="ECO:0000313" key="1">
    <source>
        <dbReference type="EMBL" id="GKU92984.1"/>
    </source>
</evidence>
<proteinExistence type="predicted"/>
<gene>
    <name evidence="1" type="ORF">SLEP1_g6632</name>
</gene>
<name>A0AAV5I5N4_9ROSI</name>
<dbReference type="Proteomes" id="UP001054252">
    <property type="component" value="Unassembled WGS sequence"/>
</dbReference>
<dbReference type="AlphaFoldDB" id="A0AAV5I5N4"/>
<protein>
    <recommendedName>
        <fullName evidence="3">Ribosomal protein L6</fullName>
    </recommendedName>
</protein>